<sequence>MQTHWAKYSYIYEKLMMAVRSLAVSHGTLRERLHASYLAMYTLDLGETSWASADDRAKFQHIVHRLTSVQDPARGALAATLEAMREDEMESVAEVIWSLFLSYAYLDAEAQVRSDLQHGSDLS</sequence>
<accession>A0ABS5QK19</accession>
<dbReference type="Proteomes" id="UP000766336">
    <property type="component" value="Unassembled WGS sequence"/>
</dbReference>
<comment type="caution">
    <text evidence="1">The sequence shown here is derived from an EMBL/GenBank/DDBJ whole genome shotgun (WGS) entry which is preliminary data.</text>
</comment>
<keyword evidence="2" id="KW-1185">Reference proteome</keyword>
<evidence type="ECO:0000313" key="1">
    <source>
        <dbReference type="EMBL" id="MBS7812853.1"/>
    </source>
</evidence>
<proteinExistence type="predicted"/>
<reference evidence="1 2" key="1">
    <citation type="submission" date="2021-05" db="EMBL/GenBank/DDBJ databases">
        <title>Roseococcus sp. XZZS9, whole genome shotgun sequencing project.</title>
        <authorList>
            <person name="Zhao G."/>
            <person name="Shen L."/>
        </authorList>
    </citation>
    <scope>NUCLEOTIDE SEQUENCE [LARGE SCALE GENOMIC DNA]</scope>
    <source>
        <strain evidence="1 2">XZZS9</strain>
    </source>
</reference>
<evidence type="ECO:0000313" key="2">
    <source>
        <dbReference type="Proteomes" id="UP000766336"/>
    </source>
</evidence>
<protein>
    <submittedName>
        <fullName evidence="1">Uncharacterized protein</fullName>
    </submittedName>
</protein>
<organism evidence="1 2">
    <name type="scientific">Roseococcus pinisoli</name>
    <dbReference type="NCBI Taxonomy" id="2835040"/>
    <lineage>
        <taxon>Bacteria</taxon>
        <taxon>Pseudomonadati</taxon>
        <taxon>Pseudomonadota</taxon>
        <taxon>Alphaproteobacteria</taxon>
        <taxon>Acetobacterales</taxon>
        <taxon>Roseomonadaceae</taxon>
        <taxon>Roseococcus</taxon>
    </lineage>
</organism>
<name>A0ABS5QK19_9PROT</name>
<dbReference type="EMBL" id="JAHCDA010000003">
    <property type="protein sequence ID" value="MBS7812853.1"/>
    <property type="molecule type" value="Genomic_DNA"/>
</dbReference>
<gene>
    <name evidence="1" type="ORF">KHU32_18030</name>
</gene>